<keyword evidence="7 10" id="KW-0342">GTP-binding</keyword>
<evidence type="ECO:0000256" key="1">
    <source>
        <dbReference type="ARBA" id="ARBA00022598"/>
    </source>
</evidence>
<dbReference type="NCBIfam" id="TIGR03553">
    <property type="entry name" value="F420_FbiB_CTERM"/>
    <property type="match status" value="1"/>
</dbReference>
<comment type="similarity">
    <text evidence="10">In the N-terminal section; belongs to the CofE family.</text>
</comment>
<keyword evidence="3 10" id="KW-0547">Nucleotide-binding</keyword>
<keyword evidence="9 10" id="KW-0511">Multifunctional enzyme</keyword>
<evidence type="ECO:0000256" key="4">
    <source>
        <dbReference type="ARBA" id="ARBA00022842"/>
    </source>
</evidence>
<dbReference type="PANTHER" id="PTHR47917">
    <property type="match status" value="1"/>
</dbReference>
<dbReference type="Pfam" id="PF01996">
    <property type="entry name" value="F420_ligase"/>
    <property type="match status" value="1"/>
</dbReference>
<dbReference type="InterPro" id="IPR000415">
    <property type="entry name" value="Nitroreductase-like"/>
</dbReference>
<comment type="catalytic activity">
    <reaction evidence="10">
        <text>oxidized coenzyme F420-0 + GTP + L-glutamate = oxidized coenzyme F420-1 + GDP + phosphate + H(+)</text>
        <dbReference type="Rhea" id="RHEA:30555"/>
        <dbReference type="ChEBI" id="CHEBI:15378"/>
        <dbReference type="ChEBI" id="CHEBI:29985"/>
        <dbReference type="ChEBI" id="CHEBI:37565"/>
        <dbReference type="ChEBI" id="CHEBI:43474"/>
        <dbReference type="ChEBI" id="CHEBI:58189"/>
        <dbReference type="ChEBI" id="CHEBI:59907"/>
        <dbReference type="ChEBI" id="CHEBI:59920"/>
        <dbReference type="EC" id="6.3.2.31"/>
    </reaction>
</comment>
<dbReference type="EMBL" id="BAAAHB010000051">
    <property type="protein sequence ID" value="GAA0475811.1"/>
    <property type="molecule type" value="Genomic_DNA"/>
</dbReference>
<gene>
    <name evidence="10" type="primary">fbiB</name>
    <name evidence="13" type="ORF">GCM10009544_42310</name>
</gene>
<evidence type="ECO:0000259" key="12">
    <source>
        <dbReference type="Pfam" id="PF01996"/>
    </source>
</evidence>
<evidence type="ECO:0000313" key="14">
    <source>
        <dbReference type="Proteomes" id="UP001499895"/>
    </source>
</evidence>
<feature type="binding site" evidence="10">
    <location>
        <position position="50"/>
    </location>
    <ligand>
        <name>GTP</name>
        <dbReference type="ChEBI" id="CHEBI:37565"/>
    </ligand>
</feature>
<dbReference type="GO" id="GO:0016874">
    <property type="term" value="F:ligase activity"/>
    <property type="evidence" value="ECO:0007669"/>
    <property type="project" value="UniProtKB-KW"/>
</dbReference>
<evidence type="ECO:0000313" key="13">
    <source>
        <dbReference type="EMBL" id="GAA0475811.1"/>
    </source>
</evidence>
<feature type="region of interest" description="Dehydro-coenzyme F420-0 reductase" evidence="10">
    <location>
        <begin position="248"/>
        <end position="447"/>
    </location>
</feature>
<evidence type="ECO:0000259" key="11">
    <source>
        <dbReference type="Pfam" id="PF00881"/>
    </source>
</evidence>
<feature type="binding site" evidence="10">
    <location>
        <position position="101"/>
    </location>
    <ligand>
        <name>a divalent metal cation</name>
        <dbReference type="ChEBI" id="CHEBI:60240"/>
        <label>1</label>
    </ligand>
</feature>
<keyword evidence="8 10" id="KW-0464">Manganese</keyword>
<feature type="region of interest" description="Coenzyme F420:L-glutamate ligase" evidence="10">
    <location>
        <begin position="1"/>
        <end position="247"/>
    </location>
</feature>
<sequence length="447" mass="46586">MSTPPGYRVWALPGIPEVRPGDDLVKLLSAAATADGTPGLADGDILLVTSKIVSKAEGRILRAADREAAIDAEAVRVVARRGGLRIVQNRLGLVMAAAGVDASNTEAGTVLLLPEDPDASARALRAGLRETLGVDVGVVITDTFGRPWRSGLTDVAIGAAGVRVLDDLRGGEDTHGNPLSVTVVATGDELAAAGDLVKGKTGGLPVAVVRGLAHAVTGGAAGAAAGEDGPGARALVRSAEDDMFRLGTSEAVREAVSLRRTVREFTDAPVDGGAVRRAVEAAVTAPAPHHTTPWRFVLLESEESRTRLLDAMRDAWIADLRGDGFSEESIAKRIRRGDVLRKAPYLVVPCLVMDGSHTYPDARRNAAEREMFVVAAGAGVQNFLVALAGERLGSAWVSSTMFCADVVRDVLDLPREWDPMGAVAVGHAAAPPKPRAARGADAFISVR</sequence>
<keyword evidence="14" id="KW-1185">Reference proteome</keyword>
<dbReference type="NCBIfam" id="TIGR01916">
    <property type="entry name" value="F420_cofE"/>
    <property type="match status" value="1"/>
</dbReference>
<feature type="binding site" evidence="10">
    <location>
        <position position="142"/>
    </location>
    <ligand>
        <name>a divalent metal cation</name>
        <dbReference type="ChEBI" id="CHEBI:60240"/>
        <label>1</label>
    </ligand>
</feature>
<evidence type="ECO:0000256" key="5">
    <source>
        <dbReference type="ARBA" id="ARBA00022958"/>
    </source>
</evidence>
<feature type="binding site" evidence="10">
    <location>
        <position position="55"/>
    </location>
    <ligand>
        <name>GTP</name>
        <dbReference type="ChEBI" id="CHEBI:37565"/>
    </ligand>
</feature>
<feature type="domain" description="Nitroreductase" evidence="11">
    <location>
        <begin position="259"/>
        <end position="427"/>
    </location>
</feature>
<feature type="binding site" evidence="10">
    <location>
        <position position="143"/>
    </location>
    <ligand>
        <name>a divalent metal cation</name>
        <dbReference type="ChEBI" id="CHEBI:60240"/>
        <label>2</label>
    </ligand>
</feature>
<evidence type="ECO:0000256" key="2">
    <source>
        <dbReference type="ARBA" id="ARBA00022723"/>
    </source>
</evidence>
<dbReference type="EC" id="6.3.2.31" evidence="10"/>
<dbReference type="Gene3D" id="3.30.1330.100">
    <property type="entry name" value="CofE-like"/>
    <property type="match status" value="2"/>
</dbReference>
<reference evidence="13 14" key="1">
    <citation type="journal article" date="2019" name="Int. J. Syst. Evol. Microbiol.">
        <title>The Global Catalogue of Microorganisms (GCM) 10K type strain sequencing project: providing services to taxonomists for standard genome sequencing and annotation.</title>
        <authorList>
            <consortium name="The Broad Institute Genomics Platform"/>
            <consortium name="The Broad Institute Genome Sequencing Center for Infectious Disease"/>
            <person name="Wu L."/>
            <person name="Ma J."/>
        </authorList>
    </citation>
    <scope>NUCLEOTIDE SEQUENCE [LARGE SCALE GENOMIC DNA]</scope>
    <source>
        <strain evidence="13 14">JCM 10649</strain>
    </source>
</reference>
<evidence type="ECO:0000256" key="9">
    <source>
        <dbReference type="ARBA" id="ARBA00023268"/>
    </source>
</evidence>
<dbReference type="HAMAP" id="MF_01259">
    <property type="entry name" value="F420_ligase_FbiB"/>
    <property type="match status" value="1"/>
</dbReference>
<feature type="binding site" evidence="10">
    <location>
        <position position="398"/>
    </location>
    <ligand>
        <name>FMN</name>
        <dbReference type="ChEBI" id="CHEBI:58210"/>
    </ligand>
</feature>
<evidence type="ECO:0000256" key="6">
    <source>
        <dbReference type="ARBA" id="ARBA00023002"/>
    </source>
</evidence>
<keyword evidence="6 10" id="KW-0560">Oxidoreductase</keyword>
<evidence type="ECO:0000256" key="7">
    <source>
        <dbReference type="ARBA" id="ARBA00023134"/>
    </source>
</evidence>
<feature type="binding site" evidence="10">
    <location>
        <position position="287"/>
    </location>
    <ligand>
        <name>FMN</name>
        <dbReference type="ChEBI" id="CHEBI:58210"/>
    </ligand>
</feature>
<dbReference type="PANTHER" id="PTHR47917:SF1">
    <property type="entry name" value="COENZYME F420:L-GLUTAMATE LIGASE"/>
    <property type="match status" value="1"/>
</dbReference>
<dbReference type="EC" id="1.3.8.17" evidence="10"/>
<name>A0ABN1AGA5_9ACTN</name>
<dbReference type="Proteomes" id="UP001499895">
    <property type="component" value="Unassembled WGS sequence"/>
</dbReference>
<comment type="caution">
    <text evidence="10">Lacks conserved residue(s) required for the propagation of feature annotation.</text>
</comment>
<comment type="pathway">
    <text evidence="10">Cofactor biosynthesis; coenzyme F420 biosynthesis.</text>
</comment>
<feature type="binding site" evidence="10">
    <location>
        <position position="435"/>
    </location>
    <ligand>
        <name>FMN</name>
        <dbReference type="ChEBI" id="CHEBI:58210"/>
    </ligand>
</feature>
<comment type="catalytic activity">
    <reaction evidence="10">
        <text>oxidized coenzyme F420-0 + FMN + H(+) = dehydro coenzyme F420-0 + FMNH2</text>
        <dbReference type="Rhea" id="RHEA:60360"/>
        <dbReference type="ChEBI" id="CHEBI:15378"/>
        <dbReference type="ChEBI" id="CHEBI:57618"/>
        <dbReference type="ChEBI" id="CHEBI:58210"/>
        <dbReference type="ChEBI" id="CHEBI:59907"/>
        <dbReference type="ChEBI" id="CHEBI:143705"/>
        <dbReference type="EC" id="1.3.8.17"/>
    </reaction>
</comment>
<dbReference type="Gene3D" id="3.40.109.10">
    <property type="entry name" value="NADH Oxidase"/>
    <property type="match status" value="1"/>
</dbReference>
<keyword evidence="2 10" id="KW-0479">Metal-binding</keyword>
<dbReference type="SUPFAM" id="SSF55469">
    <property type="entry name" value="FMN-dependent nitroreductase-like"/>
    <property type="match status" value="1"/>
</dbReference>
<proteinExistence type="inferred from homology"/>
<dbReference type="InterPro" id="IPR008225">
    <property type="entry name" value="F420-0_g-glutamyl_ligase"/>
</dbReference>
<dbReference type="InterPro" id="IPR019943">
    <property type="entry name" value="F420_FbiB_C"/>
</dbReference>
<dbReference type="InterPro" id="IPR023661">
    <property type="entry name" value="FbiB"/>
</dbReference>
<feature type="domain" description="Coenzyme F420:L-glutamate ligase-like" evidence="12">
    <location>
        <begin position="15"/>
        <end position="211"/>
    </location>
</feature>
<dbReference type="InterPro" id="IPR029479">
    <property type="entry name" value="Nitroreductase"/>
</dbReference>
<dbReference type="RefSeq" id="WP_344093078.1">
    <property type="nucleotide sequence ID" value="NZ_BAAAHB010000051.1"/>
</dbReference>
<dbReference type="EC" id="6.3.2.34" evidence="10"/>
<keyword evidence="1 10" id="KW-0436">Ligase</keyword>
<dbReference type="NCBIfam" id="NF009810">
    <property type="entry name" value="PRK13294.1"/>
    <property type="match status" value="1"/>
</dbReference>
<protein>
    <recommendedName>
        <fullName evidence="10">Bifunctional F420 biosynthesis protein FbiB</fullName>
    </recommendedName>
    <domain>
        <recommendedName>
            <fullName evidence="10">Coenzyme F420:L-glutamate ligase</fullName>
            <ecNumber evidence="10">6.3.2.31</ecNumber>
            <ecNumber evidence="10">6.3.2.34</ecNumber>
        </recommendedName>
        <alternativeName>
            <fullName evidence="10">Coenzyme F420-0:L-glutamate ligase</fullName>
        </alternativeName>
        <alternativeName>
            <fullName evidence="10">Coenzyme F420-1:gamma-L-glutamate ligase</fullName>
        </alternativeName>
    </domain>
    <domain>
        <recommendedName>
            <fullName evidence="10">Dehydro-coenzyme F420-0 reductase</fullName>
            <ecNumber evidence="10">1.3.8.17</ecNumber>
        </recommendedName>
    </domain>
</protein>
<comment type="catalytic activity">
    <reaction evidence="10">
        <text>oxidized coenzyme F420-1 + GTP + L-glutamate = oxidized coenzyme F420-2 + GDP + phosphate + H(+)</text>
        <dbReference type="Rhea" id="RHEA:30523"/>
        <dbReference type="ChEBI" id="CHEBI:15378"/>
        <dbReference type="ChEBI" id="CHEBI:29985"/>
        <dbReference type="ChEBI" id="CHEBI:37565"/>
        <dbReference type="ChEBI" id="CHEBI:43474"/>
        <dbReference type="ChEBI" id="CHEBI:57922"/>
        <dbReference type="ChEBI" id="CHEBI:58189"/>
        <dbReference type="ChEBI" id="CHEBI:59920"/>
        <dbReference type="EC" id="6.3.2.34"/>
    </reaction>
</comment>
<dbReference type="SUPFAM" id="SSF144010">
    <property type="entry name" value="CofE-like"/>
    <property type="match status" value="1"/>
</dbReference>
<organism evidence="13 14">
    <name type="scientific">Streptomyces stramineus</name>
    <dbReference type="NCBI Taxonomy" id="173861"/>
    <lineage>
        <taxon>Bacteria</taxon>
        <taxon>Bacillati</taxon>
        <taxon>Actinomycetota</taxon>
        <taxon>Actinomycetes</taxon>
        <taxon>Kitasatosporales</taxon>
        <taxon>Streptomycetaceae</taxon>
        <taxon>Streptomyces</taxon>
    </lineage>
</organism>
<evidence type="ECO:0000256" key="3">
    <source>
        <dbReference type="ARBA" id="ARBA00022741"/>
    </source>
</evidence>
<feature type="binding site" evidence="10">
    <location>
        <position position="319"/>
    </location>
    <ligand>
        <name>coenzyme F420-(gamma-Glu)n</name>
        <dbReference type="ChEBI" id="CHEBI:133980"/>
    </ligand>
</feature>
<feature type="binding site" evidence="10">
    <location>
        <position position="104"/>
    </location>
    <ligand>
        <name>GTP</name>
        <dbReference type="ChEBI" id="CHEBI:37565"/>
    </ligand>
</feature>
<evidence type="ECO:0000256" key="10">
    <source>
        <dbReference type="HAMAP-Rule" id="MF_01259"/>
    </source>
</evidence>
<accession>A0ABN1AGA5</accession>
<dbReference type="InterPro" id="IPR002847">
    <property type="entry name" value="F420-0_gamma-glut_ligase-dom"/>
</dbReference>
<evidence type="ECO:0000256" key="8">
    <source>
        <dbReference type="ARBA" id="ARBA00023211"/>
    </source>
</evidence>
<comment type="cofactor">
    <cofactor evidence="10">
        <name>Mg(2+)</name>
        <dbReference type="ChEBI" id="CHEBI:18420"/>
    </cofactor>
    <cofactor evidence="10">
        <name>Mn(2+)</name>
        <dbReference type="ChEBI" id="CHEBI:29035"/>
    </cofactor>
    <text evidence="10">Binds 2 divalent metal cations per subunit. The ions could be magnesium and/or manganese.</text>
</comment>
<comment type="caution">
    <text evidence="13">The sequence shown here is derived from an EMBL/GenBank/DDBJ whole genome shotgun (WGS) entry which is preliminary data.</text>
</comment>
<comment type="cofactor">
    <cofactor evidence="10">
        <name>K(+)</name>
        <dbReference type="ChEBI" id="CHEBI:29103"/>
    </cofactor>
    <text evidence="10">Monovalent cation. The ion could be potassium.</text>
</comment>
<keyword evidence="4 10" id="KW-0460">Magnesium</keyword>
<feature type="binding site" evidence="10">
    <location>
        <begin position="15"/>
        <end position="18"/>
    </location>
    <ligand>
        <name>GTP</name>
        <dbReference type="ChEBI" id="CHEBI:37565"/>
    </ligand>
</feature>
<keyword evidence="5 10" id="KW-0630">Potassium</keyword>
<dbReference type="Pfam" id="PF00881">
    <property type="entry name" value="Nitroreductase"/>
    <property type="match status" value="1"/>
</dbReference>
<comment type="function">
    <text evidence="10">Bifunctional enzyme that catalyzes the GTP-dependent successive addition of two or more gamma-linked L-glutamates to the L-lactyl phosphodiester of 7,8-didemethyl-8-hydroxy-5-deazariboflavin (F420-0) to form polyglutamated F420 derivatives, and the FMNH2-dependent reduction of dehydro-F420-0 to form F420-0.</text>
</comment>